<reference evidence="4 5" key="1">
    <citation type="submission" date="2024-09" db="EMBL/GenBank/DDBJ databases">
        <authorList>
            <person name="Sun Q."/>
            <person name="Mori K."/>
        </authorList>
    </citation>
    <scope>NUCLEOTIDE SEQUENCE [LARGE SCALE GENOMIC DNA]</scope>
    <source>
        <strain evidence="4 5">CGMCC 1.15906</strain>
    </source>
</reference>
<dbReference type="CDD" id="cd23415">
    <property type="entry name" value="beta-trefoil_Ricin_AH"/>
    <property type="match status" value="1"/>
</dbReference>
<evidence type="ECO:0000256" key="2">
    <source>
        <dbReference type="SAM" id="SignalP"/>
    </source>
</evidence>
<feature type="compositionally biased region" description="Polar residues" evidence="1">
    <location>
        <begin position="161"/>
        <end position="171"/>
    </location>
</feature>
<keyword evidence="5" id="KW-1185">Reference proteome</keyword>
<evidence type="ECO:0000313" key="5">
    <source>
        <dbReference type="Proteomes" id="UP001589890"/>
    </source>
</evidence>
<organism evidence="4 5">
    <name type="scientific">Kribbella deserti</name>
    <dbReference type="NCBI Taxonomy" id="1926257"/>
    <lineage>
        <taxon>Bacteria</taxon>
        <taxon>Bacillati</taxon>
        <taxon>Actinomycetota</taxon>
        <taxon>Actinomycetes</taxon>
        <taxon>Propionibacteriales</taxon>
        <taxon>Kribbellaceae</taxon>
        <taxon>Kribbella</taxon>
    </lineage>
</organism>
<feature type="domain" description="Ricin B lectin" evidence="3">
    <location>
        <begin position="56"/>
        <end position="170"/>
    </location>
</feature>
<proteinExistence type="predicted"/>
<dbReference type="EMBL" id="JBHLTC010000006">
    <property type="protein sequence ID" value="MFC0623650.1"/>
    <property type="molecule type" value="Genomic_DNA"/>
</dbReference>
<dbReference type="PROSITE" id="PS50231">
    <property type="entry name" value="RICIN_B_LECTIN"/>
    <property type="match status" value="1"/>
</dbReference>
<feature type="region of interest" description="Disordered" evidence="1">
    <location>
        <begin position="151"/>
        <end position="171"/>
    </location>
</feature>
<protein>
    <submittedName>
        <fullName evidence="4">Ricin-type beta-trefoil lectin domain protein</fullName>
    </submittedName>
</protein>
<sequence length="171" mass="18026">MRIHRKAGLVAAGLAALATAAGGVSAAQAAAPVPAQAPAAAGYVLEATSATGPLATFRLRNRATGRCLTAEWNDHVHAAPCDGRWSQDWFWVATSQGWNALKNDQTKRCLDGTRATGAVYAGGCNGGQYQNWSRNSGGQIIQHESTQRLDSNGAGSVYLSPPNNGDYQRWD</sequence>
<accession>A0ABV6QGH3</accession>
<dbReference type="SUPFAM" id="SSF50370">
    <property type="entry name" value="Ricin B-like lectins"/>
    <property type="match status" value="1"/>
</dbReference>
<feature type="chain" id="PRO_5045730176" evidence="2">
    <location>
        <begin position="27"/>
        <end position="171"/>
    </location>
</feature>
<keyword evidence="2" id="KW-0732">Signal</keyword>
<dbReference type="Pfam" id="PF00652">
    <property type="entry name" value="Ricin_B_lectin"/>
    <property type="match status" value="1"/>
</dbReference>
<dbReference type="InterPro" id="IPR035992">
    <property type="entry name" value="Ricin_B-like_lectins"/>
</dbReference>
<dbReference type="Proteomes" id="UP001589890">
    <property type="component" value="Unassembled WGS sequence"/>
</dbReference>
<dbReference type="RefSeq" id="WP_380044351.1">
    <property type="nucleotide sequence ID" value="NZ_JBHLTC010000006.1"/>
</dbReference>
<dbReference type="InterPro" id="IPR000772">
    <property type="entry name" value="Ricin_B_lectin"/>
</dbReference>
<feature type="signal peptide" evidence="2">
    <location>
        <begin position="1"/>
        <end position="26"/>
    </location>
</feature>
<name>A0ABV6QGH3_9ACTN</name>
<evidence type="ECO:0000256" key="1">
    <source>
        <dbReference type="SAM" id="MobiDB-lite"/>
    </source>
</evidence>
<gene>
    <name evidence="4" type="ORF">ACFFGN_06225</name>
</gene>
<evidence type="ECO:0000259" key="3">
    <source>
        <dbReference type="Pfam" id="PF00652"/>
    </source>
</evidence>
<dbReference type="Gene3D" id="2.80.10.50">
    <property type="match status" value="1"/>
</dbReference>
<evidence type="ECO:0000313" key="4">
    <source>
        <dbReference type="EMBL" id="MFC0623650.1"/>
    </source>
</evidence>
<comment type="caution">
    <text evidence="4">The sequence shown here is derived from an EMBL/GenBank/DDBJ whole genome shotgun (WGS) entry which is preliminary data.</text>
</comment>